<reference evidence="3 4" key="1">
    <citation type="journal article" date="2016" name="Sci. Rep.">
        <title>Peltaster fructicola genome reveals evolution from an invasive phytopathogen to an ectophytic parasite.</title>
        <authorList>
            <person name="Xu C."/>
            <person name="Chen H."/>
            <person name="Gleason M.L."/>
            <person name="Xu J.R."/>
            <person name="Liu H."/>
            <person name="Zhang R."/>
            <person name="Sun G."/>
        </authorList>
    </citation>
    <scope>NUCLEOTIDE SEQUENCE [LARGE SCALE GENOMIC DNA]</scope>
    <source>
        <strain evidence="3 4">LNHT1506</strain>
    </source>
</reference>
<proteinExistence type="predicted"/>
<feature type="compositionally biased region" description="Basic residues" evidence="2">
    <location>
        <begin position="14"/>
        <end position="25"/>
    </location>
</feature>
<protein>
    <submittedName>
        <fullName evidence="3">Uncharacterized protein</fullName>
    </submittedName>
</protein>
<gene>
    <name evidence="3" type="ORF">AMS68_007367</name>
</gene>
<evidence type="ECO:0000256" key="1">
    <source>
        <dbReference type="SAM" id="Coils"/>
    </source>
</evidence>
<name>A0A6H0Y5H6_9PEZI</name>
<feature type="compositionally biased region" description="Basic and acidic residues" evidence="2">
    <location>
        <begin position="1"/>
        <end position="13"/>
    </location>
</feature>
<keyword evidence="4" id="KW-1185">Reference proteome</keyword>
<dbReference type="OrthoDB" id="6133115at2759"/>
<sequence>MAYLGRDEWDYSPHYRRPSPHRAHRSSFYLNPDLGYDDGQGLNRTRSQGAGPRPIINVINDMHQDSHARTDNVPGAFPTAPVPPPPPPPAPAVAGYVPTYAPAYAPAAAYAPAPAYNPGYAAAEYDRGRRIDQLAEDVHAIRLDRSHSRYRSRSRGRSDAHSPPDFYRYEMEKLEREKQWRHEQERIKAEAEVQHLKDDARRKQHEIDDIAERKRIVAEYEKKQREDEEREKEREKHYREKMLREERKERIDQALRKRLAEKGFAGNQIEAIINDKKKESTTTTTSTSVTVYGSGSTPVFAKIHKSYLEIDTLRYYNIPYKWDEADSNYIIILQEMDKHETNILFEHTKALREGRLLLEAPKKEKEYAFYRKRDRSKSRSRGGEWKSFGILEYKK</sequence>
<dbReference type="Proteomes" id="UP000503462">
    <property type="component" value="Chromosome 5"/>
</dbReference>
<dbReference type="AlphaFoldDB" id="A0A6H0Y5H6"/>
<feature type="region of interest" description="Disordered" evidence="2">
    <location>
        <begin position="372"/>
        <end position="395"/>
    </location>
</feature>
<organism evidence="3 4">
    <name type="scientific">Peltaster fructicola</name>
    <dbReference type="NCBI Taxonomy" id="286661"/>
    <lineage>
        <taxon>Eukaryota</taxon>
        <taxon>Fungi</taxon>
        <taxon>Dikarya</taxon>
        <taxon>Ascomycota</taxon>
        <taxon>Pezizomycotina</taxon>
        <taxon>Dothideomycetes</taxon>
        <taxon>Dothideomycetes incertae sedis</taxon>
        <taxon>Peltaster</taxon>
    </lineage>
</organism>
<keyword evidence="1" id="KW-0175">Coiled coil</keyword>
<evidence type="ECO:0000313" key="4">
    <source>
        <dbReference type="Proteomes" id="UP000503462"/>
    </source>
</evidence>
<feature type="region of interest" description="Disordered" evidence="2">
    <location>
        <begin position="1"/>
        <end position="52"/>
    </location>
</feature>
<feature type="coiled-coil region" evidence="1">
    <location>
        <begin position="186"/>
        <end position="245"/>
    </location>
</feature>
<accession>A0A6H0Y5H6</accession>
<evidence type="ECO:0000313" key="3">
    <source>
        <dbReference type="EMBL" id="QIX01850.1"/>
    </source>
</evidence>
<dbReference type="EMBL" id="CP051143">
    <property type="protein sequence ID" value="QIX01850.1"/>
    <property type="molecule type" value="Genomic_DNA"/>
</dbReference>
<evidence type="ECO:0000256" key="2">
    <source>
        <dbReference type="SAM" id="MobiDB-lite"/>
    </source>
</evidence>